<dbReference type="SUPFAM" id="SSF47226">
    <property type="entry name" value="Histidine-containing phosphotransfer domain, HPT domain"/>
    <property type="match status" value="5"/>
</dbReference>
<feature type="coiled-coil region" evidence="11">
    <location>
        <begin position="1408"/>
        <end position="1442"/>
    </location>
</feature>
<feature type="domain" description="HPt" evidence="16">
    <location>
        <begin position="1010"/>
        <end position="1113"/>
    </location>
</feature>
<evidence type="ECO:0000313" key="18">
    <source>
        <dbReference type="Proteomes" id="UP000285190"/>
    </source>
</evidence>
<evidence type="ECO:0000256" key="11">
    <source>
        <dbReference type="SAM" id="Coils"/>
    </source>
</evidence>
<dbReference type="InterPro" id="IPR037006">
    <property type="entry name" value="CheA-like_homodim_sf"/>
</dbReference>
<dbReference type="PANTHER" id="PTHR43395:SF8">
    <property type="entry name" value="HISTIDINE KINASE"/>
    <property type="match status" value="1"/>
</dbReference>
<dbReference type="PRINTS" id="PR00344">
    <property type="entry name" value="BCTRLSENSOR"/>
</dbReference>
<dbReference type="SUPFAM" id="SSF55874">
    <property type="entry name" value="ATPase domain of HSP90 chaperone/DNA topoisomerase II/histidine kinase"/>
    <property type="match status" value="1"/>
</dbReference>
<evidence type="ECO:0000256" key="12">
    <source>
        <dbReference type="SAM" id="MobiDB-lite"/>
    </source>
</evidence>
<keyword evidence="4 10" id="KW-0597">Phosphoprotein</keyword>
<dbReference type="Pfam" id="PF01584">
    <property type="entry name" value="CheW"/>
    <property type="match status" value="1"/>
</dbReference>
<dbReference type="SMART" id="SM00073">
    <property type="entry name" value="HPT"/>
    <property type="match status" value="3"/>
</dbReference>
<dbReference type="InterPro" id="IPR004105">
    <property type="entry name" value="CheA-like_dim"/>
</dbReference>
<evidence type="ECO:0000313" key="17">
    <source>
        <dbReference type="EMBL" id="RJG05116.1"/>
    </source>
</evidence>
<dbReference type="InterPro" id="IPR036061">
    <property type="entry name" value="CheW-like_dom_sf"/>
</dbReference>
<name>A0A418WY17_9BURK</name>
<evidence type="ECO:0000256" key="5">
    <source>
        <dbReference type="ARBA" id="ARBA00022679"/>
    </source>
</evidence>
<dbReference type="InterPro" id="IPR051315">
    <property type="entry name" value="Bact_Chemotaxis_CheA"/>
</dbReference>
<dbReference type="Gene3D" id="1.10.287.560">
    <property type="entry name" value="Histidine kinase CheA-like, homodimeric domain"/>
    <property type="match status" value="1"/>
</dbReference>
<dbReference type="InterPro" id="IPR004358">
    <property type="entry name" value="Sig_transdc_His_kin-like_C"/>
</dbReference>
<dbReference type="InterPro" id="IPR036641">
    <property type="entry name" value="HPT_dom_sf"/>
</dbReference>
<dbReference type="PROSITE" id="PS50110">
    <property type="entry name" value="RESPONSE_REGULATORY"/>
    <property type="match status" value="1"/>
</dbReference>
<evidence type="ECO:0000259" key="14">
    <source>
        <dbReference type="PROSITE" id="PS50110"/>
    </source>
</evidence>
<dbReference type="PROSITE" id="PS50851">
    <property type="entry name" value="CHEW"/>
    <property type="match status" value="1"/>
</dbReference>
<dbReference type="PROSITE" id="PS50894">
    <property type="entry name" value="HPT"/>
    <property type="match status" value="3"/>
</dbReference>
<dbReference type="GO" id="GO:0005737">
    <property type="term" value="C:cytoplasm"/>
    <property type="evidence" value="ECO:0007669"/>
    <property type="project" value="InterPro"/>
</dbReference>
<evidence type="ECO:0000259" key="13">
    <source>
        <dbReference type="PROSITE" id="PS50109"/>
    </source>
</evidence>
<dbReference type="Pfam" id="PF01627">
    <property type="entry name" value="Hpt"/>
    <property type="match status" value="3"/>
</dbReference>
<feature type="domain" description="HPt" evidence="16">
    <location>
        <begin position="1212"/>
        <end position="1319"/>
    </location>
</feature>
<dbReference type="InterPro" id="IPR005467">
    <property type="entry name" value="His_kinase_dom"/>
</dbReference>
<evidence type="ECO:0000256" key="10">
    <source>
        <dbReference type="PROSITE-ProRule" id="PRU00169"/>
    </source>
</evidence>
<dbReference type="InterPro" id="IPR036890">
    <property type="entry name" value="HATPase_C_sf"/>
</dbReference>
<feature type="region of interest" description="Disordered" evidence="12">
    <location>
        <begin position="1319"/>
        <end position="1343"/>
    </location>
</feature>
<keyword evidence="11" id="KW-0175">Coiled coil</keyword>
<protein>
    <recommendedName>
        <fullName evidence="3">Chemotaxis protein CheA</fullName>
        <ecNumber evidence="2">2.7.13.3</ecNumber>
    </recommendedName>
</protein>
<gene>
    <name evidence="17" type="ORF">D3870_02960</name>
</gene>
<feature type="modified residue" description="Phosphohistidine" evidence="9">
    <location>
        <position position="1259"/>
    </location>
</feature>
<comment type="caution">
    <text evidence="17">The sequence shown here is derived from an EMBL/GenBank/DDBJ whole genome shotgun (WGS) entry which is preliminary data.</text>
</comment>
<feature type="domain" description="CheW-like" evidence="15">
    <location>
        <begin position="1707"/>
        <end position="1842"/>
    </location>
</feature>
<dbReference type="SMART" id="SM01231">
    <property type="entry name" value="H-kinase_dim"/>
    <property type="match status" value="1"/>
</dbReference>
<feature type="domain" description="Response regulatory" evidence="14">
    <location>
        <begin position="1886"/>
        <end position="2002"/>
    </location>
</feature>
<evidence type="ECO:0000256" key="2">
    <source>
        <dbReference type="ARBA" id="ARBA00012438"/>
    </source>
</evidence>
<dbReference type="InterPro" id="IPR058661">
    <property type="entry name" value="FimL_2nd"/>
</dbReference>
<dbReference type="Pfam" id="PF02518">
    <property type="entry name" value="HATPase_c"/>
    <property type="match status" value="1"/>
</dbReference>
<dbReference type="SMART" id="SM00448">
    <property type="entry name" value="REC"/>
    <property type="match status" value="1"/>
</dbReference>
<dbReference type="EC" id="2.7.13.3" evidence="2"/>
<dbReference type="Gene3D" id="1.20.120.160">
    <property type="entry name" value="HPT domain"/>
    <property type="match status" value="4"/>
</dbReference>
<dbReference type="Gene3D" id="3.30.565.10">
    <property type="entry name" value="Histidine kinase-like ATPase, C-terminal domain"/>
    <property type="match status" value="1"/>
</dbReference>
<feature type="modified residue" description="Phosphohistidine" evidence="9">
    <location>
        <position position="1056"/>
    </location>
</feature>
<comment type="catalytic activity">
    <reaction evidence="1">
        <text>ATP + protein L-histidine = ADP + protein N-phospho-L-histidine.</text>
        <dbReference type="EC" id="2.7.13.3"/>
    </reaction>
</comment>
<dbReference type="Proteomes" id="UP000285190">
    <property type="component" value="Unassembled WGS sequence"/>
</dbReference>
<dbReference type="GO" id="GO:0006935">
    <property type="term" value="P:chemotaxis"/>
    <property type="evidence" value="ECO:0007669"/>
    <property type="project" value="InterPro"/>
</dbReference>
<evidence type="ECO:0000259" key="15">
    <source>
        <dbReference type="PROSITE" id="PS50851"/>
    </source>
</evidence>
<comment type="function">
    <text evidence="8">Involved in the transmission of sensory signals from the chemoreceptors to the flagellar motors. CheA is autophosphorylated; it can transfer its phosphate group to either CheB or CheY.</text>
</comment>
<dbReference type="SMART" id="SM00387">
    <property type="entry name" value="HATPase_c"/>
    <property type="match status" value="1"/>
</dbReference>
<dbReference type="SUPFAM" id="SSF52172">
    <property type="entry name" value="CheY-like"/>
    <property type="match status" value="1"/>
</dbReference>
<feature type="domain" description="HPt" evidence="16">
    <location>
        <begin position="717"/>
        <end position="824"/>
    </location>
</feature>
<dbReference type="FunFam" id="3.30.565.10:FF:000016">
    <property type="entry name" value="Chemotaxis protein CheA, putative"/>
    <property type="match status" value="1"/>
</dbReference>
<evidence type="ECO:0000256" key="9">
    <source>
        <dbReference type="PROSITE-ProRule" id="PRU00110"/>
    </source>
</evidence>
<evidence type="ECO:0000256" key="7">
    <source>
        <dbReference type="ARBA" id="ARBA00023012"/>
    </source>
</evidence>
<dbReference type="RefSeq" id="WP_119736545.1">
    <property type="nucleotide sequence ID" value="NZ_QYUN01000002.1"/>
</dbReference>
<dbReference type="InterPro" id="IPR003594">
    <property type="entry name" value="HATPase_dom"/>
</dbReference>
<evidence type="ECO:0000256" key="8">
    <source>
        <dbReference type="ARBA" id="ARBA00035100"/>
    </source>
</evidence>
<evidence type="ECO:0000256" key="4">
    <source>
        <dbReference type="ARBA" id="ARBA00022553"/>
    </source>
</evidence>
<accession>A0A418WY17</accession>
<evidence type="ECO:0000256" key="3">
    <source>
        <dbReference type="ARBA" id="ARBA00021495"/>
    </source>
</evidence>
<dbReference type="Pfam" id="PF00072">
    <property type="entry name" value="Response_reg"/>
    <property type="match status" value="1"/>
</dbReference>
<dbReference type="EMBL" id="QYUN01000002">
    <property type="protein sequence ID" value="RJG05116.1"/>
    <property type="molecule type" value="Genomic_DNA"/>
</dbReference>
<dbReference type="SUPFAM" id="SSF50341">
    <property type="entry name" value="CheW-like"/>
    <property type="match status" value="1"/>
</dbReference>
<feature type="modified residue" description="Phosphohistidine" evidence="9">
    <location>
        <position position="764"/>
    </location>
</feature>
<dbReference type="Gene3D" id="3.40.50.2300">
    <property type="match status" value="1"/>
</dbReference>
<dbReference type="SMART" id="SM00260">
    <property type="entry name" value="CheW"/>
    <property type="match status" value="1"/>
</dbReference>
<keyword evidence="18" id="KW-1185">Reference proteome</keyword>
<dbReference type="InterPro" id="IPR001789">
    <property type="entry name" value="Sig_transdc_resp-reg_receiver"/>
</dbReference>
<feature type="compositionally biased region" description="Basic and acidic residues" evidence="12">
    <location>
        <begin position="1332"/>
        <end position="1342"/>
    </location>
</feature>
<keyword evidence="7" id="KW-0902">Two-component regulatory system</keyword>
<feature type="region of interest" description="Disordered" evidence="12">
    <location>
        <begin position="1171"/>
        <end position="1197"/>
    </location>
</feature>
<dbReference type="InterPro" id="IPR011006">
    <property type="entry name" value="CheY-like_superfamily"/>
</dbReference>
<feature type="modified residue" description="4-aspartylphosphate" evidence="10">
    <location>
        <position position="1935"/>
    </location>
</feature>
<proteinExistence type="predicted"/>
<dbReference type="OrthoDB" id="9146932at2"/>
<dbReference type="InterPro" id="IPR008207">
    <property type="entry name" value="Sig_transdc_His_kin_Hpt_dom"/>
</dbReference>
<reference evidence="17 18" key="1">
    <citation type="submission" date="2018-09" db="EMBL/GenBank/DDBJ databases">
        <authorList>
            <person name="Zhu H."/>
        </authorList>
    </citation>
    <scope>NUCLEOTIDE SEQUENCE [LARGE SCALE GENOMIC DNA]</scope>
    <source>
        <strain evidence="17 18">K2R10-39</strain>
    </source>
</reference>
<evidence type="ECO:0000259" key="16">
    <source>
        <dbReference type="PROSITE" id="PS50894"/>
    </source>
</evidence>
<evidence type="ECO:0000256" key="6">
    <source>
        <dbReference type="ARBA" id="ARBA00022777"/>
    </source>
</evidence>
<dbReference type="GO" id="GO:0000155">
    <property type="term" value="F:phosphorelay sensor kinase activity"/>
    <property type="evidence" value="ECO:0007669"/>
    <property type="project" value="InterPro"/>
</dbReference>
<feature type="domain" description="Histidine kinase" evidence="13">
    <location>
        <begin position="1507"/>
        <end position="1705"/>
    </location>
</feature>
<keyword evidence="5" id="KW-0808">Transferase</keyword>
<dbReference type="InterPro" id="IPR002545">
    <property type="entry name" value="CheW-lke_dom"/>
</dbReference>
<feature type="compositionally biased region" description="Low complexity" evidence="12">
    <location>
        <begin position="1171"/>
        <end position="1182"/>
    </location>
</feature>
<organism evidence="17 18">
    <name type="scientific">Noviherbaspirillum cavernae</name>
    <dbReference type="NCBI Taxonomy" id="2320862"/>
    <lineage>
        <taxon>Bacteria</taxon>
        <taxon>Pseudomonadati</taxon>
        <taxon>Pseudomonadota</taxon>
        <taxon>Betaproteobacteria</taxon>
        <taxon>Burkholderiales</taxon>
        <taxon>Oxalobacteraceae</taxon>
        <taxon>Noviherbaspirillum</taxon>
    </lineage>
</organism>
<keyword evidence="6 17" id="KW-0418">Kinase</keyword>
<sequence>MTTPSSALPQGVRDNFDPGPLSWVMGEIREALTRSRSALYEAAAQDAEAQSTSLRHAKSYLHQAHGALQIVDVDGVAIITETVEDLLERIDTGKLALTRELAQAIDHGYQALVEYLEELLSGMPHQPVRLFPYYRALLQARGAERIHPADLFFPNLAIRPQLPISALVPEASSADYTNLRQRYERALLPFLKSTDRNAEQANTAVMRDLTGEIEAMQENPQSRAFWWVMHGFAEAVAAGQIPSEIYVKQLFARINLQIRRLSQGSASIAERLLRDALFFIAQVKDPAPRIRQIRTAYQLDGLVPGDYEKKRYGQIDVDALVVAKERLAQAKNMWNRIAGGDVGIADSFENEMHGLVESGAKLNSPSLTKLLRELSGIARHAARARPGDNIGLEMATSLLFVENSLNNIGRLPDNFAERADALTARLLSVVSGESPAESAQWLDDMSREAQQRQTMTALSGEMQTSLRQVEKMLDEYFRDPAQAAPLTQLDAILHQLEGAMAILDQDDAVRTVRHTRKAVQRFIDAESEAMPDVQEFQQVARNVGALSFFIETLQHNAEGAAKRFSFDETHGVFQANLLDKNAGSNASTDDAATLVIVDQPDGFIAPVTETAVLPTVEDDLAFHQKQSAELALSLSAEPGNKALQEQLKESLEQIRLDATLVDNPEANDRAQTGIAILERPGFSDSRSALADIITATVPVQESVEMQPLAAVAAPSTDEAIDAELLDIFLSEAVEVLDCVRKTVPESRNEPHNQEHLTTLRRSFHTLKGSGRMVGLVAFGEAAWSIEQVLNLRLSESRSGDAELYALLDKAAQVLGAWVDDLQLHGRSNRTPHALSSAAEGVREGGAFVFAETADHAEAVAAGSTMEAAPVADVEWQVAAHAAPSDVLKDAKPELSFDLELPVVAPTADAFPELRLEPLASAGDADSIPEQGDMASALPQAEEIQLSDADLALFHTEEVAANGGSPVDALVDITQHDKAVTPGAAIAEVIAFPGMATSGTGFDDNIKRIGNVEISVPLYNIYLAETDELVRRLAQDMAEWRHEPERHVNIQSVHAAHSLAGSSATVGFLALQEIAHALELVLQFLARSPVTLTPGEFDTLEHSVDRMRLMLQAFALGEMPDHVPEYARVLNSLKQSIEARSGIQTSAASHASIFKGDLPASVESAVADGSDATMGATASSTSSLPQQSPGAPFAEPVFPSAADATADPALVIKDELDADLLPVFLEEGRDMLPQMGQVLRLWQEQPANAGLPQSLLRVLHTLKGSARMAGAMSLGQHLHDMETRIENIMRLGVPAAHAIDDLLVRYDQGLQSFEELQNPGAIRQAPDATQAADEPRQSAKSDEADVMAANVDPVVLSPLMPLQTGPLASQTAPTFRPAAVPATSSTLVRVRADILDRLVNQAGEVSISRSKLENEVGTLRQSLSELTENVVRLRDQLREIEMQAESQITSRMAHSADREFDPLEFDRFTRLQELTRMMAESVNDVGSVQQNLSRALDSATGDLSTQARLTRDLQQDLMRVRMVQFASISERLFRVTRQAAKEIDKRVNLDIRGSAVEIDRGVLEKMTGPFEHLLRNAIVHGIESREARRAAGKNETGELLVEIRQEGNEVVIQFSDDGQGLNLASIRNKAVGAGLLTDGSEPTDAEVADLIFHPGFSTAEEVTELAGRGVGMDVVRSEAAALGGRVLTHSVAGKGAKFTIHLPLTLAVTQVVLLSCGGRTYAVPSVLVEQVQQLRANPLAAAYNDGAVLWQGQRVPMHYLPALLGDTHVSPVTQQYSPLMILKSGKDRVALHVDEVLGNREVVVKNIGPQLARMVGIAGATVLGSGDIVLILNPVPLAQRAAHDNMRAPRIIASDAPNAMGAVAEMTPAQPSAPNAEPIQGLRTQRIVMVVDDSLTVRRVTQRLLSREGYQVVVAKDGVDALEHLQSITPDVMLVDIEMPRMDGFDLTRNVRGDERTRDIPIIMITSRTAAKHRNYAMELGVNQYLGKPYREDELLALIAGYIGREMPAL</sequence>
<dbReference type="CDD" id="cd00088">
    <property type="entry name" value="HPT"/>
    <property type="match status" value="2"/>
</dbReference>
<evidence type="ECO:0000256" key="1">
    <source>
        <dbReference type="ARBA" id="ARBA00000085"/>
    </source>
</evidence>
<dbReference type="PANTHER" id="PTHR43395">
    <property type="entry name" value="SENSOR HISTIDINE KINASE CHEA"/>
    <property type="match status" value="1"/>
</dbReference>
<dbReference type="CDD" id="cd17546">
    <property type="entry name" value="REC_hyHK_CKI1_RcsC-like"/>
    <property type="match status" value="1"/>
</dbReference>
<dbReference type="Pfam" id="PF26379">
    <property type="entry name" value="FimL_2nd"/>
    <property type="match status" value="1"/>
</dbReference>
<dbReference type="Gene3D" id="2.30.30.40">
    <property type="entry name" value="SH3 Domains"/>
    <property type="match status" value="1"/>
</dbReference>
<dbReference type="PROSITE" id="PS50109">
    <property type="entry name" value="HIS_KIN"/>
    <property type="match status" value="1"/>
</dbReference>